<accession>A0A3P1B3H4</accession>
<dbReference type="RefSeq" id="WP_124898893.1">
    <property type="nucleotide sequence ID" value="NZ_RQTJ01000008.1"/>
</dbReference>
<comment type="caution">
    <text evidence="1">The sequence shown here is derived from an EMBL/GenBank/DDBJ whole genome shotgun (WGS) entry which is preliminary data.</text>
</comment>
<name>A0A3P1B3H4_9FLAO</name>
<evidence type="ECO:0000313" key="1">
    <source>
        <dbReference type="EMBL" id="RRA95568.1"/>
    </source>
</evidence>
<keyword evidence="2" id="KW-1185">Reference proteome</keyword>
<gene>
    <name evidence="1" type="ORF">EG242_05465</name>
</gene>
<dbReference type="OrthoDB" id="949719at2"/>
<dbReference type="InterPro" id="IPR021823">
    <property type="entry name" value="DUF3408"/>
</dbReference>
<dbReference type="Pfam" id="PF11888">
    <property type="entry name" value="DUF3408"/>
    <property type="match status" value="1"/>
</dbReference>
<protein>
    <submittedName>
        <fullName evidence="1">DUF3408 domain-containing protein</fullName>
    </submittedName>
</protein>
<proteinExistence type="predicted"/>
<evidence type="ECO:0000313" key="2">
    <source>
        <dbReference type="Proteomes" id="UP000268372"/>
    </source>
</evidence>
<dbReference type="EMBL" id="RQTJ01000008">
    <property type="protein sequence ID" value="RRA95568.1"/>
    <property type="molecule type" value="Genomic_DNA"/>
</dbReference>
<organism evidence="1 2">
    <name type="scientific">Paenimyroides viscosum</name>
    <dbReference type="NCBI Taxonomy" id="2488729"/>
    <lineage>
        <taxon>Bacteria</taxon>
        <taxon>Pseudomonadati</taxon>
        <taxon>Bacteroidota</taxon>
        <taxon>Flavobacteriia</taxon>
        <taxon>Flavobacteriales</taxon>
        <taxon>Flavobacteriaceae</taxon>
        <taxon>Paenimyroides</taxon>
    </lineage>
</organism>
<dbReference type="AlphaFoldDB" id="A0A3P1B3H4"/>
<reference evidence="1 2" key="1">
    <citation type="submission" date="2018-11" db="EMBL/GenBank/DDBJ databases">
        <title>Flavobacterium sp. nov., YIM 102796 draft genome.</title>
        <authorList>
            <person name="Li G."/>
            <person name="Jiang Y."/>
        </authorList>
    </citation>
    <scope>NUCLEOTIDE SEQUENCE [LARGE SCALE GENOMIC DNA]</scope>
    <source>
        <strain evidence="1 2">YIM 102796</strain>
    </source>
</reference>
<sequence length="93" mass="10910">MEKNNKTTTAKKSGKTYSSKFLKRNAMKKRGDKFIYVCPEYHQRLMRIAKIVGQGEIPLYAYLDNILKHHFELFSDEIIAEYNKSSKSIFKSI</sequence>
<dbReference type="Proteomes" id="UP000268372">
    <property type="component" value="Unassembled WGS sequence"/>
</dbReference>